<evidence type="ECO:0000313" key="2">
    <source>
        <dbReference type="Proteomes" id="UP000233769"/>
    </source>
</evidence>
<evidence type="ECO:0008006" key="3">
    <source>
        <dbReference type="Google" id="ProtNLM"/>
    </source>
</evidence>
<gene>
    <name evidence="1" type="ORF">TK0001_1013</name>
</gene>
<dbReference type="AlphaFoldDB" id="A0A2N9AJT5"/>
<sequence length="67" mass="7502">MSMSAPTHPFVVDVKRLHFGGHAFTWSIKRRGAVMDHSSAPYSSFEAARLDMKAALNVLIASWEARR</sequence>
<organism evidence="1 2">
    <name type="scientific">Methylorubrum extorquens</name>
    <name type="common">Methylobacterium dichloromethanicum</name>
    <name type="synonym">Methylobacterium extorquens</name>
    <dbReference type="NCBI Taxonomy" id="408"/>
    <lineage>
        <taxon>Bacteria</taxon>
        <taxon>Pseudomonadati</taxon>
        <taxon>Pseudomonadota</taxon>
        <taxon>Alphaproteobacteria</taxon>
        <taxon>Hyphomicrobiales</taxon>
        <taxon>Methylobacteriaceae</taxon>
        <taxon>Methylorubrum</taxon>
    </lineage>
</organism>
<evidence type="ECO:0000313" key="1">
    <source>
        <dbReference type="EMBL" id="SOR27615.1"/>
    </source>
</evidence>
<dbReference type="EMBL" id="LT962688">
    <property type="protein sequence ID" value="SOR27615.1"/>
    <property type="molecule type" value="Genomic_DNA"/>
</dbReference>
<dbReference type="Proteomes" id="UP000233769">
    <property type="component" value="Chromosome tk0001"/>
</dbReference>
<name>A0A2N9AJT5_METEX</name>
<reference evidence="2" key="1">
    <citation type="submission" date="2017-10" db="EMBL/GenBank/DDBJ databases">
        <authorList>
            <person name="Regsiter A."/>
            <person name="William W."/>
        </authorList>
    </citation>
    <scope>NUCLEOTIDE SEQUENCE [LARGE SCALE GENOMIC DNA]</scope>
</reference>
<proteinExistence type="predicted"/>
<accession>A0A2N9AJT5</accession>
<protein>
    <recommendedName>
        <fullName evidence="3">DUF1508 domain-containing protein</fullName>
    </recommendedName>
</protein>